<dbReference type="PANTHER" id="PTHR30575">
    <property type="entry name" value="PEPTIDASE M20"/>
    <property type="match status" value="1"/>
</dbReference>
<gene>
    <name evidence="2" type="ORF">DLM65_01540</name>
</gene>
<dbReference type="InterPro" id="IPR036264">
    <property type="entry name" value="Bact_exopeptidase_dim_dom"/>
</dbReference>
<dbReference type="InterPro" id="IPR052030">
    <property type="entry name" value="Peptidase_M20/M20A_hydrolases"/>
</dbReference>
<dbReference type="CDD" id="cd03887">
    <property type="entry name" value="M20_Acy1L2"/>
    <property type="match status" value="1"/>
</dbReference>
<dbReference type="InterPro" id="IPR017144">
    <property type="entry name" value="Xaa-Arg_dipeptidase"/>
</dbReference>
<dbReference type="EMBL" id="QHBU01000031">
    <property type="protein sequence ID" value="PZR83610.1"/>
    <property type="molecule type" value="Genomic_DNA"/>
</dbReference>
<dbReference type="AlphaFoldDB" id="A0A2W5ZDW1"/>
<comment type="caution">
    <text evidence="2">The sequence shown here is derived from an EMBL/GenBank/DDBJ whole genome shotgun (WGS) entry which is preliminary data.</text>
</comment>
<proteinExistence type="inferred from homology"/>
<dbReference type="PANTHER" id="PTHR30575:SF0">
    <property type="entry name" value="XAA-ARG DIPEPTIDASE"/>
    <property type="match status" value="1"/>
</dbReference>
<accession>A0A2W5ZDW1</accession>
<dbReference type="GO" id="GO:0071713">
    <property type="term" value="F:para-aminobenzoyl-glutamate hydrolase activity"/>
    <property type="evidence" value="ECO:0007669"/>
    <property type="project" value="TreeGrafter"/>
</dbReference>
<dbReference type="FunFam" id="3.30.70.360:FF:000004">
    <property type="entry name" value="Peptidase M20 domain-containing protein 2"/>
    <property type="match status" value="1"/>
</dbReference>
<dbReference type="SUPFAM" id="SSF55031">
    <property type="entry name" value="Bacterial exopeptidase dimerisation domain"/>
    <property type="match status" value="1"/>
</dbReference>
<protein>
    <recommendedName>
        <fullName evidence="1">Peptidase M20 domain-containing protein 2</fullName>
    </recommendedName>
</protein>
<dbReference type="GO" id="GO:0016805">
    <property type="term" value="F:dipeptidase activity"/>
    <property type="evidence" value="ECO:0007669"/>
    <property type="project" value="InterPro"/>
</dbReference>
<organism evidence="2 3">
    <name type="scientific">Candidatus Aeolococcus gillhamiae</name>
    <dbReference type="NCBI Taxonomy" id="3127015"/>
    <lineage>
        <taxon>Bacteria</taxon>
        <taxon>Bacillati</taxon>
        <taxon>Candidatus Dormiibacterota</taxon>
        <taxon>Candidatus Dormibacteria</taxon>
        <taxon>Candidatus Aeolococcales</taxon>
        <taxon>Candidatus Aeolococcaceae</taxon>
        <taxon>Candidatus Aeolococcus</taxon>
    </lineage>
</organism>
<dbReference type="InterPro" id="IPR017439">
    <property type="entry name" value="Amidohydrolase"/>
</dbReference>
<reference evidence="2 3" key="1">
    <citation type="journal article" date="2017" name="Nature">
        <title>Atmospheric trace gases support primary production in Antarctic desert surface soil.</title>
        <authorList>
            <person name="Ji M."/>
            <person name="Greening C."/>
            <person name="Vanwonterghem I."/>
            <person name="Carere C.R."/>
            <person name="Bay S.K."/>
            <person name="Steen J.A."/>
            <person name="Montgomery K."/>
            <person name="Lines T."/>
            <person name="Beardall J."/>
            <person name="van Dorst J."/>
            <person name="Snape I."/>
            <person name="Stott M.B."/>
            <person name="Hugenholtz P."/>
            <person name="Ferrari B.C."/>
        </authorList>
    </citation>
    <scope>NUCLEOTIDE SEQUENCE [LARGE SCALE GENOMIC DNA]</scope>
    <source>
        <strain evidence="2">RRmetagenome_bin12</strain>
    </source>
</reference>
<dbReference type="Gene3D" id="3.30.70.360">
    <property type="match status" value="1"/>
</dbReference>
<comment type="similarity">
    <text evidence="1">Belongs to the peptidase M20A family.</text>
</comment>
<dbReference type="SUPFAM" id="SSF53187">
    <property type="entry name" value="Zn-dependent exopeptidases"/>
    <property type="match status" value="1"/>
</dbReference>
<dbReference type="NCBIfam" id="TIGR01891">
    <property type="entry name" value="amidohydrolases"/>
    <property type="match status" value="1"/>
</dbReference>
<dbReference type="GO" id="GO:0005737">
    <property type="term" value="C:cytoplasm"/>
    <property type="evidence" value="ECO:0007669"/>
    <property type="project" value="TreeGrafter"/>
</dbReference>
<dbReference type="Pfam" id="PF01546">
    <property type="entry name" value="Peptidase_M20"/>
    <property type="match status" value="1"/>
</dbReference>
<dbReference type="PIRSF" id="PIRSF037226">
    <property type="entry name" value="Amidohydrolase_ACY1L2_prd"/>
    <property type="match status" value="1"/>
</dbReference>
<evidence type="ECO:0000256" key="1">
    <source>
        <dbReference type="PIRNR" id="PIRNR037226"/>
    </source>
</evidence>
<evidence type="ECO:0000313" key="2">
    <source>
        <dbReference type="EMBL" id="PZR83610.1"/>
    </source>
</evidence>
<dbReference type="Gene3D" id="3.40.630.10">
    <property type="entry name" value="Zn peptidases"/>
    <property type="match status" value="1"/>
</dbReference>
<dbReference type="InterPro" id="IPR002933">
    <property type="entry name" value="Peptidase_M20"/>
</dbReference>
<sequence length="422" mass="45183">MRPTPSRRDRPNGRLALSVAIDSVAACIQAVLAEQRTELRHVSLDIHSHPETAFEETRACATLGGLLKSQGFDVRRDVSGMPTAFIADAQSGDGGPRVAFVCEYDALRGLGHACGHNLIGTASAAAGIALLQALRDGGIAGHVRVVGSPAEEGGGGKIPLVNDGVFDDCDAALILHPTDRTMAVMWALACTHWRWAFTGRAAHAAGDPDQGLNALDAFVHAYNGISLWRQQLQDGARVHGFIAEGGTAPNIIPERTSGEFLTRAREAAYLDVMNVRFRAIFEAAASATGCSLELEREETYKDLRSNRVLAERGHLHLESLGLRPRVATPWERVGSTDVGDLSYACPAIHPEVAITEEGVSCHTHEFREAAATEQAHDVMLRGAAALALTGADVIADGQIREAVRASFAAEPWRRREWRGSGS</sequence>
<dbReference type="Proteomes" id="UP000248724">
    <property type="component" value="Unassembled WGS sequence"/>
</dbReference>
<dbReference type="GO" id="GO:0046657">
    <property type="term" value="P:folic acid catabolic process"/>
    <property type="evidence" value="ECO:0007669"/>
    <property type="project" value="TreeGrafter"/>
</dbReference>
<name>A0A2W5ZDW1_9BACT</name>
<evidence type="ECO:0000313" key="3">
    <source>
        <dbReference type="Proteomes" id="UP000248724"/>
    </source>
</evidence>